<evidence type="ECO:0000259" key="2">
    <source>
        <dbReference type="Pfam" id="PF08223"/>
    </source>
</evidence>
<sequence length="282" mass="33247">MKPQSMLFTIYGEYVRHYGGEIWVGSLTRLMGEFGLSEQAVRAAISRMLKQGWLVSRKVGNRGYYAMSPRGQKRLDEAAARIYRQDSQVWNGTWCMVSYNIPEERRQLRDQLRKELSWMGFGMLSTSTWISPNDLADRVREITVTYEITDYVEIFNCQHLGWSHPGDLVEKCWNIDEMNQAYQEFIEIYRPQYEDILQKIQNGQEIPDNYCFVEKTKLVHEYRKFLFIDPDFPKELLPDVWLAADADQLFQDYYTLLNPCANRFFDSVYEPCPLVEANEVNS</sequence>
<evidence type="ECO:0000259" key="3">
    <source>
        <dbReference type="Pfam" id="PF20803"/>
    </source>
</evidence>
<protein>
    <submittedName>
        <fullName evidence="4">Phenylacetic acid degradation operon negative regulatory protein PaaX</fullName>
    </submittedName>
</protein>
<keyword evidence="5" id="KW-1185">Reference proteome</keyword>
<feature type="domain" description="Transcriptional repressor PaaX-like central Cas2-like" evidence="3">
    <location>
        <begin position="88"/>
        <end position="169"/>
    </location>
</feature>
<dbReference type="SUPFAM" id="SSF46785">
    <property type="entry name" value="Winged helix' DNA-binding domain"/>
    <property type="match status" value="1"/>
</dbReference>
<evidence type="ECO:0000259" key="1">
    <source>
        <dbReference type="Pfam" id="PF07848"/>
    </source>
</evidence>
<dbReference type="InterPro" id="IPR012906">
    <property type="entry name" value="PaaX-like_N"/>
</dbReference>
<name>A0ABY4CPR5_9BACL</name>
<dbReference type="Gene3D" id="1.20.58.1460">
    <property type="match status" value="1"/>
</dbReference>
<dbReference type="Gene3D" id="1.10.10.10">
    <property type="entry name" value="Winged helix-like DNA-binding domain superfamily/Winged helix DNA-binding domain"/>
    <property type="match status" value="1"/>
</dbReference>
<proteinExistence type="predicted"/>
<organism evidence="4 5">
    <name type="scientific">Fodinisporobacter ferrooxydans</name>
    <dbReference type="NCBI Taxonomy" id="2901836"/>
    <lineage>
        <taxon>Bacteria</taxon>
        <taxon>Bacillati</taxon>
        <taxon>Bacillota</taxon>
        <taxon>Bacilli</taxon>
        <taxon>Bacillales</taxon>
        <taxon>Alicyclobacillaceae</taxon>
        <taxon>Fodinisporobacter</taxon>
    </lineage>
</organism>
<dbReference type="Pfam" id="PF07848">
    <property type="entry name" value="PaaX"/>
    <property type="match status" value="1"/>
</dbReference>
<dbReference type="PANTHER" id="PTHR30319">
    <property type="entry name" value="PHENYLACETIC ACID REGULATOR-RELATED TRANSCRIPTIONAL REPRESSOR"/>
    <property type="match status" value="1"/>
</dbReference>
<accession>A0ABY4CPR5</accession>
<dbReference type="InterPro" id="IPR036390">
    <property type="entry name" value="WH_DNA-bd_sf"/>
</dbReference>
<dbReference type="Pfam" id="PF08223">
    <property type="entry name" value="PaaX_C"/>
    <property type="match status" value="1"/>
</dbReference>
<dbReference type="NCBIfam" id="TIGR02277">
    <property type="entry name" value="PaaX_trns_reg"/>
    <property type="match status" value="1"/>
</dbReference>
<reference evidence="4" key="1">
    <citation type="submission" date="2021-12" db="EMBL/GenBank/DDBJ databases">
        <title>Alicyclobacillaceae gen. nov., sp. nov., isolated from chalcocite enrichment system.</title>
        <authorList>
            <person name="Jiang Z."/>
        </authorList>
    </citation>
    <scope>NUCLEOTIDE SEQUENCE</scope>
    <source>
        <strain evidence="4">MYW30-H2</strain>
    </source>
</reference>
<feature type="domain" description="Transcriptional repressor PaaX-like N-terminal" evidence="1">
    <location>
        <begin position="3"/>
        <end position="70"/>
    </location>
</feature>
<feature type="domain" description="Transcriptional repressor PaaX-like C-terminal" evidence="2">
    <location>
        <begin position="173"/>
        <end position="266"/>
    </location>
</feature>
<dbReference type="PIRSF" id="PIRSF020623">
    <property type="entry name" value="PaaX"/>
    <property type="match status" value="1"/>
</dbReference>
<dbReference type="InterPro" id="IPR013225">
    <property type="entry name" value="PaaX_C"/>
</dbReference>
<dbReference type="InterPro" id="IPR011965">
    <property type="entry name" value="PaaX_trns_reg"/>
</dbReference>
<dbReference type="PANTHER" id="PTHR30319:SF1">
    <property type="entry name" value="TRANSCRIPTIONAL REPRESSOR PAAX"/>
    <property type="match status" value="1"/>
</dbReference>
<dbReference type="RefSeq" id="WP_347439156.1">
    <property type="nucleotide sequence ID" value="NZ_CP089291.1"/>
</dbReference>
<dbReference type="Gene3D" id="3.30.70.2650">
    <property type="match status" value="1"/>
</dbReference>
<dbReference type="EMBL" id="CP089291">
    <property type="protein sequence ID" value="UOF92488.1"/>
    <property type="molecule type" value="Genomic_DNA"/>
</dbReference>
<gene>
    <name evidence="4" type="primary">paaX</name>
    <name evidence="4" type="ORF">LSG31_10205</name>
</gene>
<evidence type="ECO:0000313" key="4">
    <source>
        <dbReference type="EMBL" id="UOF92488.1"/>
    </source>
</evidence>
<dbReference type="InterPro" id="IPR036388">
    <property type="entry name" value="WH-like_DNA-bd_sf"/>
</dbReference>
<dbReference type="Pfam" id="PF20803">
    <property type="entry name" value="PaaX_M"/>
    <property type="match status" value="1"/>
</dbReference>
<dbReference type="Proteomes" id="UP000830167">
    <property type="component" value="Chromosome"/>
</dbReference>
<dbReference type="InterPro" id="IPR048846">
    <property type="entry name" value="PaaX-like_central"/>
</dbReference>
<evidence type="ECO:0000313" key="5">
    <source>
        <dbReference type="Proteomes" id="UP000830167"/>
    </source>
</evidence>